<dbReference type="PANTHER" id="PTHR46211">
    <property type="entry name" value="GLYCEROPHOSPHORYL DIESTER PHOSPHODIESTERASE"/>
    <property type="match status" value="1"/>
</dbReference>
<sequence length="311" mass="35959">MKMNKWIIYLVIIILFGCMNQSKHHIDNHAKKDNSQKEKSPSLLSEENILIIAHRGASGYAPEHTIYSYAEGEKMHSDYIEIDLQMTKDGKLIALHDSDVSRTTNSEGEVKDLLYEEIRILDAGSWFNEENPDLAQSVFKNATIPTLEEIFEHFGTNSNYYIETKRPEEYPEMVNQLVETLNKYDLLGEDVPRGKVIIQSFSEDSLRELHELDPSIPLIQLISFNHHARLSQKQIDKIRSYAVGIGPNYQSLSEPFVHNIRDAGLLLHPYTVNKKEDMERLINWGVTGMFTNYPDRLKEVIEETTYLKKEE</sequence>
<dbReference type="InterPro" id="IPR017946">
    <property type="entry name" value="PLC-like_Pdiesterase_TIM-brl"/>
</dbReference>
<dbReference type="Proteomes" id="UP000247978">
    <property type="component" value="Unassembled WGS sequence"/>
</dbReference>
<dbReference type="PROSITE" id="PS51704">
    <property type="entry name" value="GP_PDE"/>
    <property type="match status" value="1"/>
</dbReference>
<evidence type="ECO:0000259" key="1">
    <source>
        <dbReference type="PROSITE" id="PS51704"/>
    </source>
</evidence>
<dbReference type="PROSITE" id="PS51257">
    <property type="entry name" value="PROKAR_LIPOPROTEIN"/>
    <property type="match status" value="1"/>
</dbReference>
<dbReference type="InterPro" id="IPR030395">
    <property type="entry name" value="GP_PDE_dom"/>
</dbReference>
<dbReference type="PANTHER" id="PTHR46211:SF7">
    <property type="entry name" value="GLYCEROPHOSPHODIESTER PHOSPHODIESTERASE"/>
    <property type="match status" value="1"/>
</dbReference>
<name>A0A2V3VVD1_9BACI</name>
<reference evidence="2 3" key="1">
    <citation type="submission" date="2018-05" db="EMBL/GenBank/DDBJ databases">
        <title>Genomic Encyclopedia of Type Strains, Phase IV (KMG-IV): sequencing the most valuable type-strain genomes for metagenomic binning, comparative biology and taxonomic classification.</title>
        <authorList>
            <person name="Goeker M."/>
        </authorList>
    </citation>
    <scope>NUCLEOTIDE SEQUENCE [LARGE SCALE GENOMIC DNA]</scope>
    <source>
        <strain evidence="2 3">DSM 28556</strain>
    </source>
</reference>
<dbReference type="CDD" id="cd08601">
    <property type="entry name" value="GDPD_SaGlpQ_like"/>
    <property type="match status" value="1"/>
</dbReference>
<dbReference type="Pfam" id="PF03009">
    <property type="entry name" value="GDPD"/>
    <property type="match status" value="1"/>
</dbReference>
<feature type="domain" description="GP-PDE" evidence="1">
    <location>
        <begin position="49"/>
        <end position="301"/>
    </location>
</feature>
<dbReference type="EMBL" id="QJJQ01000010">
    <property type="protein sequence ID" value="PXW85616.1"/>
    <property type="molecule type" value="Genomic_DNA"/>
</dbReference>
<protein>
    <submittedName>
        <fullName evidence="2">Glycerophosphoryl diester phosphodiesterase</fullName>
    </submittedName>
</protein>
<dbReference type="GO" id="GO:0006629">
    <property type="term" value="P:lipid metabolic process"/>
    <property type="evidence" value="ECO:0007669"/>
    <property type="project" value="InterPro"/>
</dbReference>
<dbReference type="GO" id="GO:0008081">
    <property type="term" value="F:phosphoric diester hydrolase activity"/>
    <property type="evidence" value="ECO:0007669"/>
    <property type="project" value="InterPro"/>
</dbReference>
<dbReference type="Gene3D" id="3.20.20.190">
    <property type="entry name" value="Phosphatidylinositol (PI) phosphodiesterase"/>
    <property type="match status" value="1"/>
</dbReference>
<dbReference type="SUPFAM" id="SSF51695">
    <property type="entry name" value="PLC-like phosphodiesterases"/>
    <property type="match status" value="1"/>
</dbReference>
<evidence type="ECO:0000313" key="3">
    <source>
        <dbReference type="Proteomes" id="UP000247978"/>
    </source>
</evidence>
<keyword evidence="3" id="KW-1185">Reference proteome</keyword>
<organism evidence="2 3">
    <name type="scientific">Pseudogracilibacillus auburnensis</name>
    <dbReference type="NCBI Taxonomy" id="1494959"/>
    <lineage>
        <taxon>Bacteria</taxon>
        <taxon>Bacillati</taxon>
        <taxon>Bacillota</taxon>
        <taxon>Bacilli</taxon>
        <taxon>Bacillales</taxon>
        <taxon>Bacillaceae</taxon>
        <taxon>Pseudogracilibacillus</taxon>
    </lineage>
</organism>
<gene>
    <name evidence="2" type="ORF">DFR56_110117</name>
</gene>
<comment type="caution">
    <text evidence="2">The sequence shown here is derived from an EMBL/GenBank/DDBJ whole genome shotgun (WGS) entry which is preliminary data.</text>
</comment>
<evidence type="ECO:0000313" key="2">
    <source>
        <dbReference type="EMBL" id="PXW85616.1"/>
    </source>
</evidence>
<dbReference type="AlphaFoldDB" id="A0A2V3VVD1"/>
<proteinExistence type="predicted"/>
<accession>A0A2V3VVD1</accession>